<evidence type="ECO:0000256" key="1">
    <source>
        <dbReference type="ARBA" id="ARBA00004651"/>
    </source>
</evidence>
<reference evidence="8 9" key="1">
    <citation type="submission" date="2018-11" db="EMBL/GenBank/DDBJ databases">
        <title>Draft genome analysis of Rheinheimera mesophila isolated from an industrial waste site.</title>
        <authorList>
            <person name="Yu Q."/>
            <person name="Qi Y."/>
            <person name="Zhang H."/>
            <person name="Lu Y."/>
            <person name="Pu J."/>
        </authorList>
    </citation>
    <scope>NUCLEOTIDE SEQUENCE [LARGE SCALE GENOMIC DNA]</scope>
    <source>
        <strain evidence="8 9">IITR13</strain>
    </source>
</reference>
<keyword evidence="4 7" id="KW-0812">Transmembrane</keyword>
<dbReference type="EMBL" id="RRCF01000004">
    <property type="protein sequence ID" value="RRJ19607.1"/>
    <property type="molecule type" value="Genomic_DNA"/>
</dbReference>
<protein>
    <submittedName>
        <fullName evidence="8">DoxX family membrane protein</fullName>
    </submittedName>
</protein>
<evidence type="ECO:0000256" key="7">
    <source>
        <dbReference type="SAM" id="Phobius"/>
    </source>
</evidence>
<organism evidence="8 9">
    <name type="scientific">Rheinheimera mesophila</name>
    <dbReference type="NCBI Taxonomy" id="1547515"/>
    <lineage>
        <taxon>Bacteria</taxon>
        <taxon>Pseudomonadati</taxon>
        <taxon>Pseudomonadota</taxon>
        <taxon>Gammaproteobacteria</taxon>
        <taxon>Chromatiales</taxon>
        <taxon>Chromatiaceae</taxon>
        <taxon>Rheinheimera</taxon>
    </lineage>
</organism>
<keyword evidence="3" id="KW-1003">Cell membrane</keyword>
<keyword evidence="6 7" id="KW-0472">Membrane</keyword>
<evidence type="ECO:0000256" key="6">
    <source>
        <dbReference type="ARBA" id="ARBA00023136"/>
    </source>
</evidence>
<evidence type="ECO:0000313" key="9">
    <source>
        <dbReference type="Proteomes" id="UP000276260"/>
    </source>
</evidence>
<evidence type="ECO:0000256" key="4">
    <source>
        <dbReference type="ARBA" id="ARBA00022692"/>
    </source>
</evidence>
<name>A0A3P3QEH1_9GAMM</name>
<comment type="similarity">
    <text evidence="2">Belongs to the DoxX family.</text>
</comment>
<keyword evidence="9" id="KW-1185">Reference proteome</keyword>
<feature type="transmembrane region" description="Helical" evidence="7">
    <location>
        <begin position="65"/>
        <end position="89"/>
    </location>
</feature>
<accession>A0A3P3QEH1</accession>
<comment type="caution">
    <text evidence="8">The sequence shown here is derived from an EMBL/GenBank/DDBJ whole genome shotgun (WGS) entry which is preliminary data.</text>
</comment>
<dbReference type="InterPro" id="IPR051907">
    <property type="entry name" value="DoxX-like_oxidoreductase"/>
</dbReference>
<dbReference type="InterPro" id="IPR032808">
    <property type="entry name" value="DoxX"/>
</dbReference>
<evidence type="ECO:0000313" key="8">
    <source>
        <dbReference type="EMBL" id="RRJ19607.1"/>
    </source>
</evidence>
<feature type="transmembrane region" description="Helical" evidence="7">
    <location>
        <begin position="178"/>
        <end position="197"/>
    </location>
</feature>
<dbReference type="GO" id="GO:0005886">
    <property type="term" value="C:plasma membrane"/>
    <property type="evidence" value="ECO:0007669"/>
    <property type="project" value="UniProtKB-SubCell"/>
</dbReference>
<keyword evidence="5 7" id="KW-1133">Transmembrane helix</keyword>
<dbReference type="AlphaFoldDB" id="A0A3P3QEH1"/>
<gene>
    <name evidence="8" type="ORF">EIK76_14235</name>
</gene>
<feature type="transmembrane region" description="Helical" evidence="7">
    <location>
        <begin position="26"/>
        <end position="45"/>
    </location>
</feature>
<dbReference type="PANTHER" id="PTHR33452">
    <property type="entry name" value="OXIDOREDUCTASE CATD-RELATED"/>
    <property type="match status" value="1"/>
</dbReference>
<feature type="transmembrane region" description="Helical" evidence="7">
    <location>
        <begin position="96"/>
        <end position="114"/>
    </location>
</feature>
<evidence type="ECO:0000256" key="3">
    <source>
        <dbReference type="ARBA" id="ARBA00022475"/>
    </source>
</evidence>
<dbReference type="OrthoDB" id="346004at2"/>
<comment type="subcellular location">
    <subcellularLocation>
        <location evidence="1">Cell membrane</location>
        <topology evidence="1">Multi-pass membrane protein</topology>
    </subcellularLocation>
</comment>
<evidence type="ECO:0000256" key="2">
    <source>
        <dbReference type="ARBA" id="ARBA00006679"/>
    </source>
</evidence>
<evidence type="ECO:0000256" key="5">
    <source>
        <dbReference type="ARBA" id="ARBA00022989"/>
    </source>
</evidence>
<dbReference type="PANTHER" id="PTHR33452:SF19">
    <property type="entry name" value="DOXX FAMILY PROTEIN"/>
    <property type="match status" value="1"/>
</dbReference>
<sequence length="218" mass="24152">MRSLLVIQQSILCYEKLVTKLQRLDFLALLLLRLYLTPVMMQAGWTKLENFDSTLSWFANPDWGLGLPAPALLLSLVILLELAGGLALLLGLFTRLTAVGLSITMLVAMVTVHGKNGWLAIADASSWLADGTIFYNQAVLTASDKLAKVNQILQQQPDYDWMLSSGKLVVLNNGIEFAATYFVMLLVLVVYGAGRWLSLDYWLSPKVARTVTSEEERA</sequence>
<dbReference type="Proteomes" id="UP000276260">
    <property type="component" value="Unassembled WGS sequence"/>
</dbReference>
<proteinExistence type="inferred from homology"/>
<dbReference type="Pfam" id="PF07681">
    <property type="entry name" value="DoxX"/>
    <property type="match status" value="1"/>
</dbReference>